<accession>A0A0T7GHH8</accession>
<evidence type="ECO:0000313" key="1">
    <source>
        <dbReference type="EMBL" id="CDZ46657.1"/>
    </source>
</evidence>
<dbReference type="EMBL" id="CCRK01000003">
    <property type="protein sequence ID" value="CDZ46657.1"/>
    <property type="molecule type" value="Genomic_DNA"/>
</dbReference>
<protein>
    <submittedName>
        <fullName evidence="1">Uncharacterized protein</fullName>
    </submittedName>
</protein>
<proteinExistence type="predicted"/>
<dbReference type="AlphaFoldDB" id="A0A0T7GHH8"/>
<name>A0A0T7GHH8_NEOGA</name>
<evidence type="ECO:0000313" key="2">
    <source>
        <dbReference type="Proteomes" id="UP000039660"/>
    </source>
</evidence>
<reference evidence="1 2" key="1">
    <citation type="submission" date="2014-08" db="EMBL/GenBank/DDBJ databases">
        <authorList>
            <person name="Chen Y.-H."/>
        </authorList>
    </citation>
    <scope>NUCLEOTIDE SEQUENCE [LARGE SCALE GENOMIC DNA]</scope>
</reference>
<sequence length="192" mass="21672">MRKSPSSGFDVYGVFRRIICGNFRPEPDVTDLSLFACISAPATRTAELVIFETARLRLETWGENAVSELMKLHGSLDVVRFLDATGTFYDRPKAERRLAEWGREYHQHGIGKQRLVRSMIALFLDGRAILFSSQTLPRLDILCYPSIGAMDTRPKSPQACEIGWRRPRNGRGLSASPMLITWRPSGSSRELV</sequence>
<organism evidence="1 2">
    <name type="scientific">Neorhizobium galegae bv. officinalis</name>
    <dbReference type="NCBI Taxonomy" id="323656"/>
    <lineage>
        <taxon>Bacteria</taxon>
        <taxon>Pseudomonadati</taxon>
        <taxon>Pseudomonadota</taxon>
        <taxon>Alphaproteobacteria</taxon>
        <taxon>Hyphomicrobiales</taxon>
        <taxon>Rhizobiaceae</taxon>
        <taxon>Rhizobium/Agrobacterium group</taxon>
        <taxon>Neorhizobium</taxon>
    </lineage>
</organism>
<dbReference type="Proteomes" id="UP000039660">
    <property type="component" value="Unassembled WGS sequence"/>
</dbReference>
<gene>
    <name evidence="1" type="ORF">NGAL_HAMBI1189_15150</name>
</gene>